<dbReference type="PRINTS" id="PR00368">
    <property type="entry name" value="FADPNR"/>
</dbReference>
<dbReference type="STRING" id="370526.SAMN04489835_2590"/>
<dbReference type="RefSeq" id="WP_083407497.1">
    <property type="nucleotide sequence ID" value="NZ_LT629971.1"/>
</dbReference>
<dbReference type="Pfam" id="PF07992">
    <property type="entry name" value="Pyr_redox_2"/>
    <property type="match status" value="1"/>
</dbReference>
<dbReference type="EMBL" id="LT629971">
    <property type="protein sequence ID" value="SEH66212.1"/>
    <property type="molecule type" value="Genomic_DNA"/>
</dbReference>
<feature type="domain" description="FAD/NAD(P)-binding" evidence="6">
    <location>
        <begin position="7"/>
        <end position="275"/>
    </location>
</feature>
<evidence type="ECO:0000313" key="7">
    <source>
        <dbReference type="EMBL" id="SEH66212.1"/>
    </source>
</evidence>
<name>A0A1H6JUI0_MYCRU</name>
<dbReference type="AlphaFoldDB" id="A0A1H6JUI0"/>
<evidence type="ECO:0000313" key="8">
    <source>
        <dbReference type="Proteomes" id="UP000182915"/>
    </source>
</evidence>
<dbReference type="InterPro" id="IPR036188">
    <property type="entry name" value="FAD/NAD-bd_sf"/>
</dbReference>
<evidence type="ECO:0000256" key="4">
    <source>
        <dbReference type="ARBA" id="ARBA00022827"/>
    </source>
</evidence>
<dbReference type="GO" id="GO:0003955">
    <property type="term" value="F:NAD(P)H dehydrogenase (quinone) activity"/>
    <property type="evidence" value="ECO:0007669"/>
    <property type="project" value="TreeGrafter"/>
</dbReference>
<gene>
    <name evidence="7" type="ORF">SAMN04489835_2590</name>
</gene>
<evidence type="ECO:0000259" key="6">
    <source>
        <dbReference type="Pfam" id="PF07992"/>
    </source>
</evidence>
<dbReference type="GO" id="GO:0019646">
    <property type="term" value="P:aerobic electron transport chain"/>
    <property type="evidence" value="ECO:0007669"/>
    <property type="project" value="TreeGrafter"/>
</dbReference>
<reference evidence="8" key="1">
    <citation type="submission" date="2016-10" db="EMBL/GenBank/DDBJ databases">
        <authorList>
            <person name="Varghese N."/>
            <person name="Submissions S."/>
        </authorList>
    </citation>
    <scope>NUCLEOTIDE SEQUENCE [LARGE SCALE GENOMIC DNA]</scope>
    <source>
        <strain evidence="8">DSM 45405</strain>
    </source>
</reference>
<evidence type="ECO:0000256" key="3">
    <source>
        <dbReference type="ARBA" id="ARBA00022630"/>
    </source>
</evidence>
<dbReference type="OrthoDB" id="9784880at2"/>
<dbReference type="SUPFAM" id="SSF51905">
    <property type="entry name" value="FAD/NAD(P)-binding domain"/>
    <property type="match status" value="1"/>
</dbReference>
<dbReference type="InterPro" id="IPR023753">
    <property type="entry name" value="FAD/NAD-binding_dom"/>
</dbReference>
<keyword evidence="3" id="KW-0285">Flavoprotein</keyword>
<accession>A0A1H6JUI0</accession>
<comment type="similarity">
    <text evidence="2">Belongs to the NADH dehydrogenase family.</text>
</comment>
<evidence type="ECO:0000256" key="5">
    <source>
        <dbReference type="ARBA" id="ARBA00023002"/>
    </source>
</evidence>
<keyword evidence="4" id="KW-0274">FAD</keyword>
<dbReference type="Gene3D" id="3.50.50.100">
    <property type="match status" value="1"/>
</dbReference>
<dbReference type="PANTHER" id="PTHR42913">
    <property type="entry name" value="APOPTOSIS-INDUCING FACTOR 1"/>
    <property type="match status" value="1"/>
</dbReference>
<keyword evidence="5" id="KW-0560">Oxidoreductase</keyword>
<dbReference type="InterPro" id="IPR051169">
    <property type="entry name" value="NADH-Q_oxidoreductase"/>
</dbReference>
<dbReference type="PANTHER" id="PTHR42913:SF3">
    <property type="entry name" value="64 KDA MITOCHONDRIAL NADH DEHYDROGENASE (EUROFUNG)"/>
    <property type="match status" value="1"/>
</dbReference>
<keyword evidence="8" id="KW-1185">Reference proteome</keyword>
<dbReference type="Proteomes" id="UP000182915">
    <property type="component" value="Chromosome I"/>
</dbReference>
<protein>
    <submittedName>
        <fullName evidence="7">NADH dehydrogenase</fullName>
    </submittedName>
</protein>
<comment type="cofactor">
    <cofactor evidence="1">
        <name>FAD</name>
        <dbReference type="ChEBI" id="CHEBI:57692"/>
    </cofactor>
</comment>
<proteinExistence type="inferred from homology"/>
<evidence type="ECO:0000256" key="2">
    <source>
        <dbReference type="ARBA" id="ARBA00005272"/>
    </source>
</evidence>
<evidence type="ECO:0000256" key="1">
    <source>
        <dbReference type="ARBA" id="ARBA00001974"/>
    </source>
</evidence>
<sequence>MTEHHTTVVVLGGGYAGVMTANRLAPHASVTLVNPRPAFVERIRLHQLVAGNDDAVADYATVLADTVRLVVDGAERIDTSNRTVALASGGSLTYDYLVYAVGSTGTVPAAVPGAAEFSYPIGELEQAQRLAARLADVPVPAPLVVVGGGLTGIEAATEFAEAGRPVTLVTDVLGPSLADSGRRSIAKRLAKLGVAVVEGSAVAEVRADRVVLASGREVPSAVTVWTAGFGVPGLAAASGLPTDGLGRLLTDETLTSLADPRVIGAGDAVSPSNAPWRMSCQAALPLGAQAANTVLARMGGADPAAVNHAMAGQCISLGRAAGIFQFADVDDTPRRWYVGGRAGALIKEQVCRYTLKWMRGEADKPGSYSWKTNPHRAQVAAQAVPAR</sequence>
<organism evidence="7 8">
    <name type="scientific">Mycolicibacterium rutilum</name>
    <name type="common">Mycobacterium rutilum</name>
    <dbReference type="NCBI Taxonomy" id="370526"/>
    <lineage>
        <taxon>Bacteria</taxon>
        <taxon>Bacillati</taxon>
        <taxon>Actinomycetota</taxon>
        <taxon>Actinomycetes</taxon>
        <taxon>Mycobacteriales</taxon>
        <taxon>Mycobacteriaceae</taxon>
        <taxon>Mycolicibacterium</taxon>
    </lineage>
</organism>